<evidence type="ECO:0000313" key="2">
    <source>
        <dbReference type="EMBL" id="BAJ25960.1"/>
    </source>
</evidence>
<dbReference type="InterPro" id="IPR015791">
    <property type="entry name" value="Antimic/Inh_G_crystallin-like"/>
</dbReference>
<dbReference type="SUPFAM" id="SSF49695">
    <property type="entry name" value="gamma-Crystallin-like"/>
    <property type="match status" value="1"/>
</dbReference>
<dbReference type="EMBL" id="AP010968">
    <property type="protein sequence ID" value="BAJ25960.1"/>
    <property type="molecule type" value="Genomic_DNA"/>
</dbReference>
<name>E4N429_KITSK</name>
<dbReference type="HOGENOM" id="CLU_2115860_0_0_11"/>
<dbReference type="Gene3D" id="2.60.20.30">
    <property type="match status" value="1"/>
</dbReference>
<protein>
    <recommendedName>
        <fullName evidence="1">Streptomyces killer toxin-like beta/gamma crystallin domain-containing protein</fullName>
    </recommendedName>
</protein>
<proteinExistence type="predicted"/>
<dbReference type="KEGG" id="ksk:KSE_01090"/>
<evidence type="ECO:0000259" key="1">
    <source>
        <dbReference type="Pfam" id="PF09076"/>
    </source>
</evidence>
<reference evidence="2 3" key="1">
    <citation type="journal article" date="2010" name="DNA Res.">
        <title>Genome sequence of Kitasatospora setae NBRC 14216T: an evolutionary snapshot of the family Streptomycetaceae.</title>
        <authorList>
            <person name="Ichikawa N."/>
            <person name="Oguchi A."/>
            <person name="Ikeda H."/>
            <person name="Ishikawa J."/>
            <person name="Kitani S."/>
            <person name="Watanabe Y."/>
            <person name="Nakamura S."/>
            <person name="Katano Y."/>
            <person name="Kishi E."/>
            <person name="Sasagawa M."/>
            <person name="Ankai A."/>
            <person name="Fukui S."/>
            <person name="Hashimoto Y."/>
            <person name="Kamata S."/>
            <person name="Otoguro M."/>
            <person name="Tanikawa S."/>
            <person name="Nihira T."/>
            <person name="Horinouchi S."/>
            <person name="Ohnishi Y."/>
            <person name="Hayakawa M."/>
            <person name="Kuzuyama T."/>
            <person name="Arisawa A."/>
            <person name="Nomoto F."/>
            <person name="Miura H."/>
            <person name="Takahashi Y."/>
            <person name="Fujita N."/>
        </authorList>
    </citation>
    <scope>NUCLEOTIDE SEQUENCE [LARGE SCALE GENOMIC DNA]</scope>
    <source>
        <strain evidence="3">ATCC 33774 / DSM 43861 / JCM 3304 / KCC A-0304 / NBRC 14216 / KM-6054</strain>
    </source>
</reference>
<accession>E4N429</accession>
<evidence type="ECO:0000313" key="3">
    <source>
        <dbReference type="Proteomes" id="UP000007076"/>
    </source>
</evidence>
<dbReference type="PATRIC" id="fig|452652.3.peg.102"/>
<dbReference type="InterPro" id="IPR015161">
    <property type="entry name" value="Sklp_toxin_b/g_crystallin"/>
</dbReference>
<sequence length="128" mass="14187">MSAGFAPKEIPVFPRTKRTTFSAALAFAAATALTVAVPSGNAYAIDHIECKGGEDYLKIWSHLDGRQSVDCYANAGRTDFGGWWIDRISTGNNDLIYYDVNGDSVKIERWHDITFPNHPPRVKSIQIL</sequence>
<gene>
    <name evidence="2" type="ordered locus">KSE_01090</name>
</gene>
<dbReference type="eggNOG" id="ENOG5033VJR">
    <property type="taxonomic scope" value="Bacteria"/>
</dbReference>
<feature type="domain" description="Streptomyces killer toxin-like beta/gamma crystallin" evidence="1">
    <location>
        <begin position="58"/>
        <end position="128"/>
    </location>
</feature>
<dbReference type="InterPro" id="IPR011024">
    <property type="entry name" value="G_crystallin-like"/>
</dbReference>
<dbReference type="Proteomes" id="UP000007076">
    <property type="component" value="Chromosome"/>
</dbReference>
<keyword evidence="3" id="KW-1185">Reference proteome</keyword>
<dbReference type="RefSeq" id="WP_014133281.1">
    <property type="nucleotide sequence ID" value="NC_016109.1"/>
</dbReference>
<dbReference type="Pfam" id="PF09076">
    <property type="entry name" value="Crystall_2"/>
    <property type="match status" value="1"/>
</dbReference>
<dbReference type="AlphaFoldDB" id="E4N429"/>
<organism evidence="2 3">
    <name type="scientific">Kitasatospora setae (strain ATCC 33774 / DSM 43861 / JCM 3304 / KCC A-0304 / NBRC 14216 / KM-6054)</name>
    <name type="common">Streptomyces setae</name>
    <dbReference type="NCBI Taxonomy" id="452652"/>
    <lineage>
        <taxon>Bacteria</taxon>
        <taxon>Bacillati</taxon>
        <taxon>Actinomycetota</taxon>
        <taxon>Actinomycetes</taxon>
        <taxon>Kitasatosporales</taxon>
        <taxon>Streptomycetaceae</taxon>
        <taxon>Kitasatospora</taxon>
    </lineage>
</organism>